<accession>A0A8J3IA51</accession>
<evidence type="ECO:0000313" key="1">
    <source>
        <dbReference type="EMBL" id="GHO50048.1"/>
    </source>
</evidence>
<gene>
    <name evidence="1" type="ORF">KSX_82110</name>
</gene>
<evidence type="ECO:0000313" key="2">
    <source>
        <dbReference type="Proteomes" id="UP000612362"/>
    </source>
</evidence>
<protein>
    <submittedName>
        <fullName evidence="1">Uncharacterized protein</fullName>
    </submittedName>
</protein>
<dbReference type="Proteomes" id="UP000612362">
    <property type="component" value="Unassembled WGS sequence"/>
</dbReference>
<keyword evidence="2" id="KW-1185">Reference proteome</keyword>
<sequence length="70" mass="7435">MRPVRWHGAWGGRDPLSDMSAVVAPQSGPWVILTRATLRLGCVKAFLDAVPAVAARLRSQPTLLNSVGVG</sequence>
<name>A0A8J3IA51_9CHLR</name>
<dbReference type="AlphaFoldDB" id="A0A8J3IA51"/>
<proteinExistence type="predicted"/>
<comment type="caution">
    <text evidence="1">The sequence shown here is derived from an EMBL/GenBank/DDBJ whole genome shotgun (WGS) entry which is preliminary data.</text>
</comment>
<reference evidence="1" key="1">
    <citation type="submission" date="2020-10" db="EMBL/GenBank/DDBJ databases">
        <title>Taxonomic study of unclassified bacteria belonging to the class Ktedonobacteria.</title>
        <authorList>
            <person name="Yabe S."/>
            <person name="Wang C.M."/>
            <person name="Zheng Y."/>
            <person name="Sakai Y."/>
            <person name="Cavaletti L."/>
            <person name="Monciardini P."/>
            <person name="Donadio S."/>
        </authorList>
    </citation>
    <scope>NUCLEOTIDE SEQUENCE</scope>
    <source>
        <strain evidence="1">SOSP1-1</strain>
    </source>
</reference>
<dbReference type="EMBL" id="BNJF01000007">
    <property type="protein sequence ID" value="GHO50048.1"/>
    <property type="molecule type" value="Genomic_DNA"/>
</dbReference>
<organism evidence="1 2">
    <name type="scientific">Ktedonospora formicarum</name>
    <dbReference type="NCBI Taxonomy" id="2778364"/>
    <lineage>
        <taxon>Bacteria</taxon>
        <taxon>Bacillati</taxon>
        <taxon>Chloroflexota</taxon>
        <taxon>Ktedonobacteria</taxon>
        <taxon>Ktedonobacterales</taxon>
        <taxon>Ktedonobacteraceae</taxon>
        <taxon>Ktedonospora</taxon>
    </lineage>
</organism>
<dbReference type="RefSeq" id="WP_220199115.1">
    <property type="nucleotide sequence ID" value="NZ_BNJF01000007.1"/>
</dbReference>